<reference evidence="9" key="1">
    <citation type="submission" date="2021-02" db="EMBL/GenBank/DDBJ databases">
        <title>Natronogracilivirga saccharolytica gen. nov. sp. nov. a new anaerobic, haloalkiliphilic carbohydrate-fermenting bacterium from soda lake and proposing of Cyclonatronumiaceae fam. nov. in the phylum Balneolaeota.</title>
        <authorList>
            <person name="Zhilina T.N."/>
            <person name="Sorokin D.Y."/>
            <person name="Zavarzina D.G."/>
            <person name="Toshchakov S.V."/>
            <person name="Kublanov I.V."/>
        </authorList>
    </citation>
    <scope>NUCLEOTIDE SEQUENCE</scope>
    <source>
        <strain evidence="9">Z-1702</strain>
    </source>
</reference>
<keyword evidence="10" id="KW-1185">Reference proteome</keyword>
<comment type="subunit">
    <text evidence="7">Homodimer. Within each dimer, one monomer is responsible for RNA recognition and catalysis, while the other monomer binds to the replacement base PreQ1.</text>
</comment>
<keyword evidence="5 7" id="KW-0671">Queuosine biosynthesis</keyword>
<comment type="caution">
    <text evidence="7">Lacks conserved residue(s) required for the propagation of feature annotation.</text>
</comment>
<evidence type="ECO:0000313" key="9">
    <source>
        <dbReference type="EMBL" id="MBP3191485.1"/>
    </source>
</evidence>
<dbReference type="InterPro" id="IPR002616">
    <property type="entry name" value="tRNA_ribo_trans-like"/>
</dbReference>
<dbReference type="GO" id="GO:0005829">
    <property type="term" value="C:cytosol"/>
    <property type="evidence" value="ECO:0007669"/>
    <property type="project" value="TreeGrafter"/>
</dbReference>
<dbReference type="HAMAP" id="MF_00168">
    <property type="entry name" value="Q_tRNA_Tgt"/>
    <property type="match status" value="1"/>
</dbReference>
<dbReference type="Proteomes" id="UP000673975">
    <property type="component" value="Unassembled WGS sequence"/>
</dbReference>
<dbReference type="PANTHER" id="PTHR46499:SF1">
    <property type="entry name" value="QUEUINE TRNA-RIBOSYLTRANSFERASE"/>
    <property type="match status" value="1"/>
</dbReference>
<dbReference type="InterPro" id="IPR050076">
    <property type="entry name" value="ArchSynthase1/Queuine_TRR"/>
</dbReference>
<evidence type="ECO:0000256" key="6">
    <source>
        <dbReference type="ARBA" id="ARBA00050112"/>
    </source>
</evidence>
<accession>A0A8J7RGK4</accession>
<protein>
    <recommendedName>
        <fullName evidence="7">Queuine tRNA-ribosyltransferase</fullName>
        <ecNumber evidence="7">2.4.2.29</ecNumber>
    </recommendedName>
    <alternativeName>
        <fullName evidence="7">Guanine insertion enzyme</fullName>
    </alternativeName>
    <alternativeName>
        <fullName evidence="7">tRNA-guanine transglycosylase</fullName>
    </alternativeName>
</protein>
<name>A0A8J7RGK4_9BACT</name>
<dbReference type="RefSeq" id="WP_210510034.1">
    <property type="nucleotide sequence ID" value="NZ_JAFIDN010000001.1"/>
</dbReference>
<keyword evidence="2 7" id="KW-0328">Glycosyltransferase</keyword>
<dbReference type="GO" id="GO:0008479">
    <property type="term" value="F:tRNA-guanosine(34) queuine transglycosylase activity"/>
    <property type="evidence" value="ECO:0007669"/>
    <property type="project" value="UniProtKB-UniRule"/>
</dbReference>
<feature type="domain" description="tRNA-guanine(15) transglycosylase-like" evidence="8">
    <location>
        <begin position="12"/>
        <end position="370"/>
    </location>
</feature>
<dbReference type="AlphaFoldDB" id="A0A8J7RGK4"/>
<evidence type="ECO:0000313" key="10">
    <source>
        <dbReference type="Proteomes" id="UP000673975"/>
    </source>
</evidence>
<gene>
    <name evidence="7 9" type="primary">tgt</name>
    <name evidence="9" type="ORF">NATSA_02295</name>
</gene>
<feature type="binding site" evidence="7">
    <location>
        <position position="193"/>
    </location>
    <ligand>
        <name>substrate</name>
    </ligand>
</feature>
<dbReference type="SUPFAM" id="SSF51713">
    <property type="entry name" value="tRNA-guanine transglycosylase"/>
    <property type="match status" value="1"/>
</dbReference>
<feature type="active site" description="Proton acceptor" evidence="7">
    <location>
        <position position="91"/>
    </location>
</feature>
<dbReference type="InterPro" id="IPR004803">
    <property type="entry name" value="TGT"/>
</dbReference>
<dbReference type="NCBIfam" id="TIGR00430">
    <property type="entry name" value="Q_tRNA_tgt"/>
    <property type="match status" value="1"/>
</dbReference>
<feature type="region of interest" description="RNA binding; important for wobble base 34 recognition" evidence="7">
    <location>
        <begin position="275"/>
        <end position="279"/>
    </location>
</feature>
<dbReference type="PANTHER" id="PTHR46499">
    <property type="entry name" value="QUEUINE TRNA-RIBOSYLTRANSFERASE"/>
    <property type="match status" value="1"/>
</dbReference>
<feature type="binding site" evidence="7">
    <location>
        <begin position="91"/>
        <end position="95"/>
    </location>
    <ligand>
        <name>substrate</name>
    </ligand>
</feature>
<feature type="binding site" evidence="7">
    <location>
        <position position="220"/>
    </location>
    <ligand>
        <name>substrate</name>
    </ligand>
</feature>
<evidence type="ECO:0000256" key="1">
    <source>
        <dbReference type="ARBA" id="ARBA00004691"/>
    </source>
</evidence>
<sequence>MFTLRKETTKGKARTGELKTDHGTIDTPIFMPVGTAGTVKALDRSALLEKVKAPVILGNTYHLYLRPGNRIMEKAGGLHSFMNWPGAILTDSGGYQVFSLSDIRELEPDGVVFKSHLDGSRHKFTPESVIETQRIFGSDIMMVLDECPPYPASESYVRNSLDLTHRWAGMCFDAFHNSSGRYGHRQFLFGITQGGVYPELRRQSVETLSETGFDGLAIGGLSVGEPPEMMYEMTDISTDYMPVNKPRYLMGVGTPADLLESVARGIDMFDCVMPTRNARNGMLFTRNGIINVKNARWKEHFEPADPGFHSDLCQYHTMAYIHHLFRAGEILGLQLASAHNLTFYLWLMEQIRMHISDDTYDDWYPGMAETMRKRL</sequence>
<evidence type="ECO:0000259" key="8">
    <source>
        <dbReference type="Pfam" id="PF01702"/>
    </source>
</evidence>
<comment type="function">
    <text evidence="7">Catalyzes the base-exchange of a guanine (G) residue with the queuine precursor 7-aminomethyl-7-deazaguanine (PreQ1) at position 34 (anticodon wobble position) in tRNAs with GU(N) anticodons (tRNA-Asp, -Asn, -His and -Tyr). Catalysis occurs through a double-displacement mechanism. The nucleophile active site attacks the C1' of nucleotide 34 to detach the guanine base from the RNA, forming a covalent enzyme-RNA intermediate. The proton acceptor active site deprotonates the incoming PreQ1, allowing a nucleophilic attack on the C1' of the ribose to form the product. After dissociation, two additional enzymatic reactions on the tRNA convert PreQ1 to queuine (Q), resulting in the hypermodified nucleoside queuosine (7-(((4,5-cis-dihydroxy-2-cyclopenten-1-yl)amino)methyl)-7-deazaguanosine).</text>
</comment>
<feature type="binding site" evidence="7">
    <location>
        <position position="145"/>
    </location>
    <ligand>
        <name>substrate</name>
    </ligand>
</feature>
<dbReference type="FunFam" id="3.20.20.105:FF:000001">
    <property type="entry name" value="Queuine tRNA-ribosyltransferase"/>
    <property type="match status" value="1"/>
</dbReference>
<comment type="catalytic activity">
    <reaction evidence="6 7">
        <text>7-aminomethyl-7-carbaguanine + guanosine(34) in tRNA = 7-aminomethyl-7-carbaguanosine(34) in tRNA + guanine</text>
        <dbReference type="Rhea" id="RHEA:24104"/>
        <dbReference type="Rhea" id="RHEA-COMP:10341"/>
        <dbReference type="Rhea" id="RHEA-COMP:10342"/>
        <dbReference type="ChEBI" id="CHEBI:16235"/>
        <dbReference type="ChEBI" id="CHEBI:58703"/>
        <dbReference type="ChEBI" id="CHEBI:74269"/>
        <dbReference type="ChEBI" id="CHEBI:82833"/>
        <dbReference type="EC" id="2.4.2.29"/>
    </reaction>
</comment>
<dbReference type="Pfam" id="PF01702">
    <property type="entry name" value="TGT"/>
    <property type="match status" value="1"/>
</dbReference>
<keyword evidence="4 7" id="KW-0819">tRNA processing</keyword>
<evidence type="ECO:0000256" key="7">
    <source>
        <dbReference type="HAMAP-Rule" id="MF_00168"/>
    </source>
</evidence>
<comment type="pathway">
    <text evidence="1 7">tRNA modification; tRNA-queuosine biosynthesis.</text>
</comment>
<dbReference type="EMBL" id="JAFIDN010000001">
    <property type="protein sequence ID" value="MBP3191485.1"/>
    <property type="molecule type" value="Genomic_DNA"/>
</dbReference>
<feature type="active site" description="Nucleophile" evidence="7">
    <location>
        <position position="270"/>
    </location>
</feature>
<dbReference type="UniPathway" id="UPA00392"/>
<dbReference type="EC" id="2.4.2.29" evidence="7"/>
<evidence type="ECO:0000256" key="4">
    <source>
        <dbReference type="ARBA" id="ARBA00022694"/>
    </source>
</evidence>
<dbReference type="InterPro" id="IPR036511">
    <property type="entry name" value="TGT-like_sf"/>
</dbReference>
<dbReference type="GO" id="GO:0008616">
    <property type="term" value="P:tRNA queuosine(34) biosynthetic process"/>
    <property type="evidence" value="ECO:0007669"/>
    <property type="project" value="UniProtKB-UniRule"/>
</dbReference>
<dbReference type="NCBIfam" id="TIGR00449">
    <property type="entry name" value="tgt_general"/>
    <property type="match status" value="1"/>
</dbReference>
<evidence type="ECO:0000256" key="3">
    <source>
        <dbReference type="ARBA" id="ARBA00022679"/>
    </source>
</evidence>
<evidence type="ECO:0000256" key="2">
    <source>
        <dbReference type="ARBA" id="ARBA00022676"/>
    </source>
</evidence>
<evidence type="ECO:0000256" key="5">
    <source>
        <dbReference type="ARBA" id="ARBA00022785"/>
    </source>
</evidence>
<dbReference type="Gene3D" id="3.20.20.105">
    <property type="entry name" value="Queuine tRNA-ribosyltransferase-like"/>
    <property type="match status" value="1"/>
</dbReference>
<comment type="similarity">
    <text evidence="7">Belongs to the queuine tRNA-ribosyltransferase family.</text>
</comment>
<organism evidence="9 10">
    <name type="scientific">Natronogracilivirga saccharolytica</name>
    <dbReference type="NCBI Taxonomy" id="2812953"/>
    <lineage>
        <taxon>Bacteria</taxon>
        <taxon>Pseudomonadati</taxon>
        <taxon>Balneolota</taxon>
        <taxon>Balneolia</taxon>
        <taxon>Balneolales</taxon>
        <taxon>Cyclonatronaceae</taxon>
        <taxon>Natronogracilivirga</taxon>
    </lineage>
</organism>
<feature type="region of interest" description="RNA binding" evidence="7">
    <location>
        <begin position="251"/>
        <end position="257"/>
    </location>
</feature>
<proteinExistence type="inferred from homology"/>
<comment type="caution">
    <text evidence="9">The sequence shown here is derived from an EMBL/GenBank/DDBJ whole genome shotgun (WGS) entry which is preliminary data.</text>
</comment>
<keyword evidence="3 7" id="KW-0808">Transferase</keyword>